<comment type="subcellular location">
    <subcellularLocation>
        <location evidence="1 9">Mitochondrion</location>
    </subcellularLocation>
</comment>
<keyword evidence="9" id="KW-0496">Mitochondrion</keyword>
<dbReference type="GO" id="GO:0009249">
    <property type="term" value="P:protein lipoylation"/>
    <property type="evidence" value="ECO:0007669"/>
    <property type="project" value="UniProtKB-UniRule"/>
</dbReference>
<dbReference type="AlphaFoldDB" id="A0A914V2M8"/>
<dbReference type="NCBIfam" id="NF004019">
    <property type="entry name" value="PRK05481.1"/>
    <property type="match status" value="1"/>
</dbReference>
<dbReference type="Pfam" id="PF04055">
    <property type="entry name" value="Radical_SAM"/>
    <property type="match status" value="1"/>
</dbReference>
<dbReference type="Pfam" id="PF16881">
    <property type="entry name" value="LIAS_N"/>
    <property type="match status" value="1"/>
</dbReference>
<evidence type="ECO:0000256" key="7">
    <source>
        <dbReference type="ARBA" id="ARBA00023014"/>
    </source>
</evidence>
<dbReference type="PANTHER" id="PTHR10949:SF0">
    <property type="entry name" value="LIPOYL SYNTHASE, MITOCHONDRIAL"/>
    <property type="match status" value="1"/>
</dbReference>
<sequence>MNIIAHRSSFARQLLPSQAVTIVRYTDDTAPMALQCRSILSVSSSTISRALASTSVNAQNASAKIDAEERKRKIRDGPSLEDFIAAANAESSSEEQTTYEGKLKLEKGDRRLRLPPWLKRDIPLGDAQYLKMKSQLRGLKLATVCEEARCPNIGECWGGGPDSPSTATIMLMGDTCTRGCRFCSVKTSRAPAPLDPDEPVNTAKAIAAWGVEYIVLTSVDRDDLPDGGSEHFAKTVGELKRHCPHVLVECLVPDFRGNVEQIHRLALSGMDVYAHNIETVRRLTPSVRDPRAKYDQSLEALREAKRVNPSLVTKSSIMLGLGETDDEVRGAMEDLRAADVDAVTLGQYMQPTKRHLLVKEFVTPEKFAQWEAVGKQLGFLYTASGPLVRSSYKAGEFFLRNVLTDRRQKRAAAAGGDVAEAAL</sequence>
<protein>
    <recommendedName>
        <fullName evidence="9">Lipoyl synthase, mitochondrial</fullName>
        <ecNumber evidence="9">2.8.1.8</ecNumber>
    </recommendedName>
    <alternativeName>
        <fullName evidence="9">Lipoate synthase</fullName>
        <shortName evidence="9">LS</shortName>
        <shortName evidence="9">Lip-syn</shortName>
    </alternativeName>
    <alternativeName>
        <fullName evidence="9">Lipoic acid synthase</fullName>
    </alternativeName>
</protein>
<evidence type="ECO:0000256" key="1">
    <source>
        <dbReference type="ARBA" id="ARBA00004173"/>
    </source>
</evidence>
<comment type="cofactor">
    <cofactor evidence="9">
        <name>[4Fe-4S] cluster</name>
        <dbReference type="ChEBI" id="CHEBI:49883"/>
    </cofactor>
    <text evidence="9">Binds 2 [4Fe-4S] clusters per subunit. One cluster is coordinated with 3 cysteines and an exchangeable S-adenosyl-L-methionine.</text>
</comment>
<proteinExistence type="inferred from homology"/>
<dbReference type="InterPro" id="IPR003698">
    <property type="entry name" value="Lipoyl_synth"/>
</dbReference>
<keyword evidence="3 9" id="KW-0808">Transferase</keyword>
<dbReference type="SFLD" id="SFLDS00029">
    <property type="entry name" value="Radical_SAM"/>
    <property type="match status" value="1"/>
</dbReference>
<evidence type="ECO:0000256" key="5">
    <source>
        <dbReference type="ARBA" id="ARBA00022723"/>
    </source>
</evidence>
<keyword evidence="2 9" id="KW-0004">4Fe-4S</keyword>
<dbReference type="SFLD" id="SFLDF00271">
    <property type="entry name" value="lipoyl_synthase"/>
    <property type="match status" value="1"/>
</dbReference>
<dbReference type="FunFam" id="3.20.20.70:FF:000036">
    <property type="entry name" value="Lipoyl synthase, mitochondrial"/>
    <property type="match status" value="1"/>
</dbReference>
<evidence type="ECO:0000256" key="3">
    <source>
        <dbReference type="ARBA" id="ARBA00022679"/>
    </source>
</evidence>
<comment type="similarity">
    <text evidence="9">Belongs to the radical SAM superfamily. Lipoyl synthase family.</text>
</comment>
<feature type="binding site" evidence="9">
    <location>
        <position position="156"/>
    </location>
    <ligand>
        <name>[4Fe-4S] cluster</name>
        <dbReference type="ChEBI" id="CHEBI:49883"/>
        <label>1</label>
    </ligand>
</feature>
<keyword evidence="7 9" id="KW-0411">Iron-sulfur</keyword>
<dbReference type="InterPro" id="IPR058240">
    <property type="entry name" value="rSAM_sf"/>
</dbReference>
<keyword evidence="11" id="KW-1185">Reference proteome</keyword>
<evidence type="ECO:0000313" key="11">
    <source>
        <dbReference type="Proteomes" id="UP000887566"/>
    </source>
</evidence>
<dbReference type="CDD" id="cd01335">
    <property type="entry name" value="Radical_SAM"/>
    <property type="match status" value="1"/>
</dbReference>
<dbReference type="WBParaSite" id="PSAMB.scaffold147size72779.g2616.t1">
    <property type="protein sequence ID" value="PSAMB.scaffold147size72779.g2616.t1"/>
    <property type="gene ID" value="PSAMB.scaffold147size72779.g2616"/>
</dbReference>
<dbReference type="InterPro" id="IPR007197">
    <property type="entry name" value="rSAM"/>
</dbReference>
<keyword evidence="5 9" id="KW-0479">Metal-binding</keyword>
<evidence type="ECO:0000256" key="9">
    <source>
        <dbReference type="HAMAP-Rule" id="MF_03123"/>
    </source>
</evidence>
<dbReference type="SUPFAM" id="SSF102114">
    <property type="entry name" value="Radical SAM enzymes"/>
    <property type="match status" value="1"/>
</dbReference>
<dbReference type="GO" id="GO:0051539">
    <property type="term" value="F:4 iron, 4 sulfur cluster binding"/>
    <property type="evidence" value="ECO:0007669"/>
    <property type="project" value="UniProtKB-UniRule"/>
</dbReference>
<dbReference type="SFLD" id="SFLDG01058">
    <property type="entry name" value="lipoyl_synthase_like"/>
    <property type="match status" value="1"/>
</dbReference>
<feature type="binding site" evidence="9">
    <location>
        <position position="183"/>
    </location>
    <ligand>
        <name>[4Fe-4S] cluster</name>
        <dbReference type="ChEBI" id="CHEBI:49883"/>
        <label>2</label>
        <note>4Fe-4S-S-AdoMet</note>
    </ligand>
</feature>
<evidence type="ECO:0000256" key="4">
    <source>
        <dbReference type="ARBA" id="ARBA00022691"/>
    </source>
</evidence>
<evidence type="ECO:0000259" key="10">
    <source>
        <dbReference type="PROSITE" id="PS51918"/>
    </source>
</evidence>
<dbReference type="EC" id="2.8.1.8" evidence="9"/>
<feature type="domain" description="Radical SAM core" evidence="10">
    <location>
        <begin position="161"/>
        <end position="380"/>
    </location>
</feature>
<keyword evidence="6 9" id="KW-0408">Iron</keyword>
<dbReference type="HAMAP" id="MF_00206">
    <property type="entry name" value="Lipoyl_synth"/>
    <property type="match status" value="1"/>
</dbReference>
<organism evidence="11 12">
    <name type="scientific">Plectus sambesii</name>
    <dbReference type="NCBI Taxonomy" id="2011161"/>
    <lineage>
        <taxon>Eukaryota</taxon>
        <taxon>Metazoa</taxon>
        <taxon>Ecdysozoa</taxon>
        <taxon>Nematoda</taxon>
        <taxon>Chromadorea</taxon>
        <taxon>Plectida</taxon>
        <taxon>Plectina</taxon>
        <taxon>Plectoidea</taxon>
        <taxon>Plectidae</taxon>
        <taxon>Plectus</taxon>
    </lineage>
</organism>
<comment type="catalytic activity">
    <reaction evidence="8 9">
        <text>[[Fe-S] cluster scaffold protein carrying a second [4Fe-4S](2+) cluster] + N(6)-octanoyl-L-lysyl-[protein] + 2 oxidized [2Fe-2S]-[ferredoxin] + 2 S-adenosyl-L-methionine + 4 H(+) = [[Fe-S] cluster scaffold protein] + N(6)-[(R)-dihydrolipoyl]-L-lysyl-[protein] + 4 Fe(3+) + 2 hydrogen sulfide + 2 5'-deoxyadenosine + 2 L-methionine + 2 reduced [2Fe-2S]-[ferredoxin]</text>
        <dbReference type="Rhea" id="RHEA:16585"/>
        <dbReference type="Rhea" id="RHEA-COMP:9928"/>
        <dbReference type="Rhea" id="RHEA-COMP:10000"/>
        <dbReference type="Rhea" id="RHEA-COMP:10001"/>
        <dbReference type="Rhea" id="RHEA-COMP:10475"/>
        <dbReference type="Rhea" id="RHEA-COMP:14568"/>
        <dbReference type="Rhea" id="RHEA-COMP:14569"/>
        <dbReference type="ChEBI" id="CHEBI:15378"/>
        <dbReference type="ChEBI" id="CHEBI:17319"/>
        <dbReference type="ChEBI" id="CHEBI:29034"/>
        <dbReference type="ChEBI" id="CHEBI:29919"/>
        <dbReference type="ChEBI" id="CHEBI:33722"/>
        <dbReference type="ChEBI" id="CHEBI:33737"/>
        <dbReference type="ChEBI" id="CHEBI:33738"/>
        <dbReference type="ChEBI" id="CHEBI:57844"/>
        <dbReference type="ChEBI" id="CHEBI:59789"/>
        <dbReference type="ChEBI" id="CHEBI:78809"/>
        <dbReference type="ChEBI" id="CHEBI:83100"/>
        <dbReference type="EC" id="2.8.1.8"/>
    </reaction>
</comment>
<dbReference type="Gene3D" id="3.20.20.70">
    <property type="entry name" value="Aldolase class I"/>
    <property type="match status" value="1"/>
</dbReference>
<feature type="binding site" evidence="9">
    <location>
        <position position="391"/>
    </location>
    <ligand>
        <name>[4Fe-4S] cluster</name>
        <dbReference type="ChEBI" id="CHEBI:49883"/>
        <label>1</label>
    </ligand>
</feature>
<dbReference type="NCBIfam" id="TIGR00510">
    <property type="entry name" value="lipA"/>
    <property type="match status" value="1"/>
</dbReference>
<feature type="binding site" evidence="9">
    <location>
        <position position="150"/>
    </location>
    <ligand>
        <name>[4Fe-4S] cluster</name>
        <dbReference type="ChEBI" id="CHEBI:49883"/>
        <label>1</label>
    </ligand>
</feature>
<dbReference type="GO" id="GO:0005739">
    <property type="term" value="C:mitochondrion"/>
    <property type="evidence" value="ECO:0007669"/>
    <property type="project" value="UniProtKB-SubCell"/>
</dbReference>
<dbReference type="PANTHER" id="PTHR10949">
    <property type="entry name" value="LIPOYL SYNTHASE"/>
    <property type="match status" value="1"/>
</dbReference>
<dbReference type="InterPro" id="IPR006638">
    <property type="entry name" value="Elp3/MiaA/NifB-like_rSAM"/>
</dbReference>
<comment type="function">
    <text evidence="9">Catalyzes the radical-mediated insertion of two sulfur atoms into the C-6 and C-8 positions of the octanoyl moiety bound to the lipoyl domains of lipoate-dependent enzymes, thereby converting the octanoylated domains into lipoylated derivatives.</text>
</comment>
<name>A0A914V2M8_9BILA</name>
<keyword evidence="4 9" id="KW-0949">S-adenosyl-L-methionine</keyword>
<dbReference type="InterPro" id="IPR013785">
    <property type="entry name" value="Aldolase_TIM"/>
</dbReference>
<dbReference type="PROSITE" id="PS51918">
    <property type="entry name" value="RADICAL_SAM"/>
    <property type="match status" value="1"/>
</dbReference>
<feature type="binding site" evidence="9">
    <location>
        <position position="180"/>
    </location>
    <ligand>
        <name>[4Fe-4S] cluster</name>
        <dbReference type="ChEBI" id="CHEBI:49883"/>
        <label>2</label>
        <note>4Fe-4S-S-AdoMet</note>
    </ligand>
</feature>
<dbReference type="GO" id="GO:0016992">
    <property type="term" value="F:lipoate synthase activity"/>
    <property type="evidence" value="ECO:0007669"/>
    <property type="project" value="UniProtKB-UniRule"/>
</dbReference>
<dbReference type="InterPro" id="IPR031691">
    <property type="entry name" value="LIAS_N"/>
</dbReference>
<feature type="binding site" evidence="9">
    <location>
        <position position="145"/>
    </location>
    <ligand>
        <name>[4Fe-4S] cluster</name>
        <dbReference type="ChEBI" id="CHEBI:49883"/>
        <label>1</label>
    </ligand>
</feature>
<evidence type="ECO:0000256" key="6">
    <source>
        <dbReference type="ARBA" id="ARBA00023004"/>
    </source>
</evidence>
<dbReference type="SMART" id="SM00729">
    <property type="entry name" value="Elp3"/>
    <property type="match status" value="1"/>
</dbReference>
<feature type="binding site" evidence="9">
    <location>
        <position position="176"/>
    </location>
    <ligand>
        <name>[4Fe-4S] cluster</name>
        <dbReference type="ChEBI" id="CHEBI:49883"/>
        <label>2</label>
        <note>4Fe-4S-S-AdoMet</note>
    </ligand>
</feature>
<comment type="pathway">
    <text evidence="9">Protein modification; protein lipoylation via endogenous pathway; protein N(6)-(lipoyl)lysine from octanoyl-[acyl-carrier-protein]: step 2/2.</text>
</comment>
<evidence type="ECO:0000313" key="12">
    <source>
        <dbReference type="WBParaSite" id="PSAMB.scaffold147size72779.g2616.t1"/>
    </source>
</evidence>
<dbReference type="GO" id="GO:0046872">
    <property type="term" value="F:metal ion binding"/>
    <property type="evidence" value="ECO:0007669"/>
    <property type="project" value="UniProtKB-KW"/>
</dbReference>
<reference evidence="12" key="1">
    <citation type="submission" date="2022-11" db="UniProtKB">
        <authorList>
            <consortium name="WormBaseParasite"/>
        </authorList>
    </citation>
    <scope>IDENTIFICATION</scope>
</reference>
<evidence type="ECO:0000256" key="2">
    <source>
        <dbReference type="ARBA" id="ARBA00022485"/>
    </source>
</evidence>
<evidence type="ECO:0000256" key="8">
    <source>
        <dbReference type="ARBA" id="ARBA00047326"/>
    </source>
</evidence>
<accession>A0A914V2M8</accession>
<dbReference type="NCBIfam" id="NF009544">
    <property type="entry name" value="PRK12928.1"/>
    <property type="match status" value="1"/>
</dbReference>
<dbReference type="Proteomes" id="UP000887566">
    <property type="component" value="Unplaced"/>
</dbReference>